<proteinExistence type="predicted"/>
<reference evidence="2" key="1">
    <citation type="submission" date="2016-05" db="EMBL/GenBank/DDBJ databases">
        <title>Polynucleobacter sp. QLW-P1FAT50C-4 genome.</title>
        <authorList>
            <person name="Hahn M.W."/>
        </authorList>
    </citation>
    <scope>NUCLEOTIDE SEQUENCE [LARGE SCALE GENOMIC DNA]</scope>
    <source>
        <strain evidence="2">QLW-P1FAT50C-4</strain>
    </source>
</reference>
<sequence length="236" mass="27370">MKKILLFQVFDCKDQARALEFDQCVRHNLELGFDEIIIFNDNVPPRYFGKNIRNIEVDKRLTYKDFIELAQSPKNYGNFLVLINTDIKLDKKMFELERILGEKTLIALARYEVGDRLADMPWCTQDVWVLVGQPIPKSILFQSDIPLGVPGCELRFSELMFNVGFQVFNPCMDIKNLHVHKNQVPHSDENRVFGAYLFTPACGLNDVFNKSANAWPIPHYLTSFVPKLFTMQECKD</sequence>
<name>A0A191UCI3_9BURK</name>
<dbReference type="STRING" id="1743168.A8O14_00710"/>
<dbReference type="RefSeq" id="WP_068947756.1">
    <property type="nucleotide sequence ID" value="NZ_CP015922.1"/>
</dbReference>
<dbReference type="KEGG" id="pwu:A8O14_00710"/>
<dbReference type="EMBL" id="CP015922">
    <property type="protein sequence ID" value="ANI98748.1"/>
    <property type="molecule type" value="Genomic_DNA"/>
</dbReference>
<evidence type="ECO:0000313" key="2">
    <source>
        <dbReference type="Proteomes" id="UP000078463"/>
    </source>
</evidence>
<accession>A0A191UCI3</accession>
<gene>
    <name evidence="1" type="ORF">A8O14_00710</name>
</gene>
<dbReference type="Proteomes" id="UP000078463">
    <property type="component" value="Chromosome"/>
</dbReference>
<dbReference type="AlphaFoldDB" id="A0A191UCI3"/>
<organism evidence="1 2">
    <name type="scientific">Polynucleobacter wuianus</name>
    <dbReference type="NCBI Taxonomy" id="1743168"/>
    <lineage>
        <taxon>Bacteria</taxon>
        <taxon>Pseudomonadati</taxon>
        <taxon>Pseudomonadota</taxon>
        <taxon>Betaproteobacteria</taxon>
        <taxon>Burkholderiales</taxon>
        <taxon>Burkholderiaceae</taxon>
        <taxon>Polynucleobacter</taxon>
    </lineage>
</organism>
<dbReference type="OrthoDB" id="5291101at2"/>
<evidence type="ECO:0000313" key="1">
    <source>
        <dbReference type="EMBL" id="ANI98748.1"/>
    </source>
</evidence>
<protein>
    <recommendedName>
        <fullName evidence="3">Glycosyltransferase 2-like domain-containing protein</fullName>
    </recommendedName>
</protein>
<evidence type="ECO:0008006" key="3">
    <source>
        <dbReference type="Google" id="ProtNLM"/>
    </source>
</evidence>
<keyword evidence="2" id="KW-1185">Reference proteome</keyword>